<dbReference type="KEGG" id="cbr:CBG_00991"/>
<evidence type="ECO:0000313" key="2">
    <source>
        <dbReference type="EMBL" id="CAP22263.2"/>
    </source>
</evidence>
<dbReference type="Proteomes" id="UP000008549">
    <property type="component" value="Unassembled WGS sequence"/>
</dbReference>
<protein>
    <submittedName>
        <fullName evidence="2">Protein CBG00991</fullName>
    </submittedName>
</protein>
<keyword evidence="3" id="KW-1185">Reference proteome</keyword>
<dbReference type="GeneID" id="68916488"/>
<dbReference type="EMBL" id="HE600951">
    <property type="protein sequence ID" value="CAP22263.2"/>
    <property type="molecule type" value="Genomic_DNA"/>
</dbReference>
<dbReference type="RefSeq" id="XP_045091691.1">
    <property type="nucleotide sequence ID" value="XM_045241661.1"/>
</dbReference>
<dbReference type="InParanoid" id="A8WP57"/>
<dbReference type="CTD" id="68916488"/>
<name>A8WP57_CAEBR</name>
<feature type="region of interest" description="Disordered" evidence="1">
    <location>
        <begin position="1"/>
        <end position="37"/>
    </location>
</feature>
<evidence type="ECO:0000256" key="1">
    <source>
        <dbReference type="SAM" id="MobiDB-lite"/>
    </source>
</evidence>
<proteinExistence type="predicted"/>
<dbReference type="WormBase" id="CBG00991">
    <property type="protein sequence ID" value="CBP41338"/>
    <property type="gene ID" value="WBGene00024291"/>
</dbReference>
<sequence>MLAYKVNSELRSQSSQKKVFRSNHPTTPTTASTPSMD</sequence>
<reference evidence="2 3" key="2">
    <citation type="journal article" date="2011" name="PLoS Genet.">
        <title>Caenorhabditis briggsae recombinant inbred line genotypes reveal inter-strain incompatibility and the evolution of recombination.</title>
        <authorList>
            <person name="Ross J.A."/>
            <person name="Koboldt D.C."/>
            <person name="Staisch J.E."/>
            <person name="Chamberlin H.M."/>
            <person name="Gupta B.P."/>
            <person name="Miller R.D."/>
            <person name="Baird S.E."/>
            <person name="Haag E.S."/>
        </authorList>
    </citation>
    <scope>NUCLEOTIDE SEQUENCE [LARGE SCALE GENOMIC DNA]</scope>
    <source>
        <strain evidence="2 3">AF16</strain>
    </source>
</reference>
<organism evidence="2 3">
    <name type="scientific">Caenorhabditis briggsae</name>
    <dbReference type="NCBI Taxonomy" id="6238"/>
    <lineage>
        <taxon>Eukaryota</taxon>
        <taxon>Metazoa</taxon>
        <taxon>Ecdysozoa</taxon>
        <taxon>Nematoda</taxon>
        <taxon>Chromadorea</taxon>
        <taxon>Rhabditida</taxon>
        <taxon>Rhabditina</taxon>
        <taxon>Rhabditomorpha</taxon>
        <taxon>Rhabditoidea</taxon>
        <taxon>Rhabditidae</taxon>
        <taxon>Peloderinae</taxon>
        <taxon>Caenorhabditis</taxon>
    </lineage>
</organism>
<evidence type="ECO:0000313" key="4">
    <source>
        <dbReference type="WormBase" id="CBG00991"/>
    </source>
</evidence>
<dbReference type="HOGENOM" id="CLU_3351568_0_0_1"/>
<feature type="compositionally biased region" description="Low complexity" evidence="1">
    <location>
        <begin position="25"/>
        <end position="37"/>
    </location>
</feature>
<reference evidence="2 3" key="1">
    <citation type="journal article" date="2003" name="PLoS Biol.">
        <title>The genome sequence of Caenorhabditis briggsae: a platform for comparative genomics.</title>
        <authorList>
            <person name="Stein L.D."/>
            <person name="Bao Z."/>
            <person name="Blasiar D."/>
            <person name="Blumenthal T."/>
            <person name="Brent M.R."/>
            <person name="Chen N."/>
            <person name="Chinwalla A."/>
            <person name="Clarke L."/>
            <person name="Clee C."/>
            <person name="Coghlan A."/>
            <person name="Coulson A."/>
            <person name="D'Eustachio P."/>
            <person name="Fitch D.H."/>
            <person name="Fulton L.A."/>
            <person name="Fulton R.E."/>
            <person name="Griffiths-Jones S."/>
            <person name="Harris T.W."/>
            <person name="Hillier L.W."/>
            <person name="Kamath R."/>
            <person name="Kuwabara P.E."/>
            <person name="Mardis E.R."/>
            <person name="Marra M.A."/>
            <person name="Miner T.L."/>
            <person name="Minx P."/>
            <person name="Mullikin J.C."/>
            <person name="Plumb R.W."/>
            <person name="Rogers J."/>
            <person name="Schein J.E."/>
            <person name="Sohrmann M."/>
            <person name="Spieth J."/>
            <person name="Stajich J.E."/>
            <person name="Wei C."/>
            <person name="Willey D."/>
            <person name="Wilson R.K."/>
            <person name="Durbin R."/>
            <person name="Waterston R.H."/>
        </authorList>
    </citation>
    <scope>NUCLEOTIDE SEQUENCE [LARGE SCALE GENOMIC DNA]</scope>
    <source>
        <strain evidence="2 3">AF16</strain>
    </source>
</reference>
<evidence type="ECO:0000313" key="3">
    <source>
        <dbReference type="Proteomes" id="UP000008549"/>
    </source>
</evidence>
<accession>A8WP57</accession>
<dbReference type="AlphaFoldDB" id="A8WP57"/>
<gene>
    <name evidence="2 4" type="ORF">CBG00991</name>
    <name evidence="2" type="ORF">CBG_00991</name>
</gene>